<evidence type="ECO:0000256" key="1">
    <source>
        <dbReference type="SAM" id="Phobius"/>
    </source>
</evidence>
<keyword evidence="1" id="KW-0472">Membrane</keyword>
<sequence length="320" mass="33964">MRLRDAVSFTVFAAIIALSITYIASFGLRLGPPSDRTNLSMTVADVNGLVVGSNVLLRGVPVGKVTGIQSTVSDATVDFYIDRSQPIPVDTDVRLDNLSALGETYLGLLPRTSDGPMLKNGQRIAAERVHQPASISELAASVVRVMNQLDPDQLKRIVNEADAALPDPGSVLPNLARTSLLLRNTTAGMNGRGQTVLANMQTLLQNADWLGPTLTSLVDPFTKIGPLIHSTYGAAMKVVLVNGPPGLRLFQSLLARLQKFLDDRAPDLKVISEALLPKMNGIAGSLMNFDTGQILSNMLAAVPEDGAITLHVTVPDPAGS</sequence>
<protein>
    <recommendedName>
        <fullName evidence="2">Mce/MlaD domain-containing protein</fullName>
    </recommendedName>
</protein>
<evidence type="ECO:0000313" key="4">
    <source>
        <dbReference type="Proteomes" id="UP000467249"/>
    </source>
</evidence>
<dbReference type="InterPro" id="IPR052336">
    <property type="entry name" value="MlaD_Phospholipid_Transporter"/>
</dbReference>
<dbReference type="KEGG" id="many:MANY_26130"/>
<proteinExistence type="predicted"/>
<keyword evidence="1" id="KW-1133">Transmembrane helix</keyword>
<dbReference type="PANTHER" id="PTHR33371:SF16">
    <property type="entry name" value="MCE-FAMILY PROTEIN MCE3F"/>
    <property type="match status" value="1"/>
</dbReference>
<evidence type="ECO:0000259" key="2">
    <source>
        <dbReference type="Pfam" id="PF02470"/>
    </source>
</evidence>
<feature type="domain" description="Mce/MlaD" evidence="2">
    <location>
        <begin position="39"/>
        <end position="110"/>
    </location>
</feature>
<reference evidence="3 4" key="1">
    <citation type="journal article" date="2019" name="Emerg. Microbes Infect.">
        <title>Comprehensive subspecies identification of 175 nontuberculous mycobacteria species based on 7547 genomic profiles.</title>
        <authorList>
            <person name="Matsumoto Y."/>
            <person name="Kinjo T."/>
            <person name="Motooka D."/>
            <person name="Nabeya D."/>
            <person name="Jung N."/>
            <person name="Uechi K."/>
            <person name="Horii T."/>
            <person name="Iida T."/>
            <person name="Fujita J."/>
            <person name="Nakamura S."/>
        </authorList>
    </citation>
    <scope>NUCLEOTIDE SEQUENCE [LARGE SCALE GENOMIC DNA]</scope>
    <source>
        <strain evidence="3 4">JCM 30275</strain>
    </source>
</reference>
<dbReference type="InterPro" id="IPR003399">
    <property type="entry name" value="Mce/MlaD"/>
</dbReference>
<organism evidence="3 4">
    <name type="scientific">Mycolicibacterium anyangense</name>
    <dbReference type="NCBI Taxonomy" id="1431246"/>
    <lineage>
        <taxon>Bacteria</taxon>
        <taxon>Bacillati</taxon>
        <taxon>Actinomycetota</taxon>
        <taxon>Actinomycetes</taxon>
        <taxon>Mycobacteriales</taxon>
        <taxon>Mycobacteriaceae</taxon>
        <taxon>Mycolicibacterium</taxon>
    </lineage>
</organism>
<dbReference type="PANTHER" id="PTHR33371">
    <property type="entry name" value="INTERMEMBRANE PHOSPHOLIPID TRANSPORT SYSTEM BINDING PROTEIN MLAD-RELATED"/>
    <property type="match status" value="1"/>
</dbReference>
<dbReference type="EMBL" id="AP022620">
    <property type="protein sequence ID" value="BBZ77276.1"/>
    <property type="molecule type" value="Genomic_DNA"/>
</dbReference>
<dbReference type="AlphaFoldDB" id="A0A6N4W5N3"/>
<gene>
    <name evidence="3" type="ORF">MANY_26130</name>
</gene>
<dbReference type="Proteomes" id="UP000467249">
    <property type="component" value="Chromosome"/>
</dbReference>
<dbReference type="GO" id="GO:0005576">
    <property type="term" value="C:extracellular region"/>
    <property type="evidence" value="ECO:0007669"/>
    <property type="project" value="TreeGrafter"/>
</dbReference>
<name>A0A6N4W5N3_9MYCO</name>
<dbReference type="RefSeq" id="WP_163804609.1">
    <property type="nucleotide sequence ID" value="NZ_AP022620.1"/>
</dbReference>
<feature type="transmembrane region" description="Helical" evidence="1">
    <location>
        <begin position="6"/>
        <end position="28"/>
    </location>
</feature>
<dbReference type="Pfam" id="PF02470">
    <property type="entry name" value="MlaD"/>
    <property type="match status" value="1"/>
</dbReference>
<keyword evidence="1" id="KW-0812">Transmembrane</keyword>
<evidence type="ECO:0000313" key="3">
    <source>
        <dbReference type="EMBL" id="BBZ77276.1"/>
    </source>
</evidence>
<accession>A0A6N4W5N3</accession>
<keyword evidence="4" id="KW-1185">Reference proteome</keyword>